<sequence>MSESIYVLVDKNGKTPTKSSGWKDKRKLLVYTSIGRAKAAIKARSLNEEDYDIIEYTPKEDQ</sequence>
<organism evidence="1 2">
    <name type="scientific">Shouchella rhizosphaerae</name>
    <dbReference type="NCBI Taxonomy" id="866786"/>
    <lineage>
        <taxon>Bacteria</taxon>
        <taxon>Bacillati</taxon>
        <taxon>Bacillota</taxon>
        <taxon>Bacilli</taxon>
        <taxon>Bacillales</taxon>
        <taxon>Bacillaceae</taxon>
        <taxon>Shouchella</taxon>
    </lineage>
</organism>
<dbReference type="Proteomes" id="UP001341136">
    <property type="component" value="Chromosome"/>
</dbReference>
<reference evidence="1 2" key="1">
    <citation type="submission" date="2024-01" db="EMBL/GenBank/DDBJ databases">
        <title>Culturomics analysis of mouse respiratory tract.</title>
        <authorList>
            <person name="Phillips A.M."/>
            <person name="Collette N.M."/>
            <person name="Mageeney C.M."/>
            <person name="Sinha A."/>
            <person name="Hern K.E."/>
            <person name="Arkin A.P."/>
            <person name="Williams K.P."/>
            <person name="Branda S."/>
        </authorList>
    </citation>
    <scope>NUCLEOTIDE SEQUENCE [LARGE SCALE GENOMIC DNA]</scope>
    <source>
        <strain evidence="1 2">CP20</strain>
    </source>
</reference>
<dbReference type="EMBL" id="CP144921">
    <property type="protein sequence ID" value="WWA30352.1"/>
    <property type="molecule type" value="Genomic_DNA"/>
</dbReference>
<accession>A0ABZ2CY41</accession>
<name>A0ABZ2CY41_9BACI</name>
<gene>
    <name evidence="1" type="ORF">V5G21_00720</name>
</gene>
<proteinExistence type="predicted"/>
<keyword evidence="2" id="KW-1185">Reference proteome</keyword>
<protein>
    <submittedName>
        <fullName evidence="1">Uncharacterized protein</fullName>
    </submittedName>
</protein>
<evidence type="ECO:0000313" key="2">
    <source>
        <dbReference type="Proteomes" id="UP001341136"/>
    </source>
</evidence>
<evidence type="ECO:0000313" key="1">
    <source>
        <dbReference type="EMBL" id="WWA30352.1"/>
    </source>
</evidence>
<dbReference type="RefSeq" id="WP_338465109.1">
    <property type="nucleotide sequence ID" value="NZ_CP144921.1"/>
</dbReference>